<dbReference type="EMBL" id="LT598496">
    <property type="protein sequence ID" value="SBV27891.1"/>
    <property type="molecule type" value="Genomic_DNA"/>
</dbReference>
<dbReference type="SUPFAM" id="SSF56784">
    <property type="entry name" value="HAD-like"/>
    <property type="match status" value="1"/>
</dbReference>
<keyword evidence="2" id="KW-0808">Transferase</keyword>
<keyword evidence="2" id="KW-0418">Kinase</keyword>
<protein>
    <submittedName>
        <fullName evidence="2">Predicted kinase</fullName>
    </submittedName>
</protein>
<accession>A0A1C3N5P1</accession>
<dbReference type="SUPFAM" id="SSF52540">
    <property type="entry name" value="P-loop containing nucleoside triphosphate hydrolases"/>
    <property type="match status" value="1"/>
</dbReference>
<evidence type="ECO:0000313" key="3">
    <source>
        <dbReference type="Proteomes" id="UP000199393"/>
    </source>
</evidence>
<organism evidence="2 3">
    <name type="scientific">Micromonospora krabiensis</name>
    <dbReference type="NCBI Taxonomy" id="307121"/>
    <lineage>
        <taxon>Bacteria</taxon>
        <taxon>Bacillati</taxon>
        <taxon>Actinomycetota</taxon>
        <taxon>Actinomycetes</taxon>
        <taxon>Micromonosporales</taxon>
        <taxon>Micromonosporaceae</taxon>
        <taxon>Micromonospora</taxon>
    </lineage>
</organism>
<gene>
    <name evidence="2" type="ORF">GA0070620_3422</name>
</gene>
<dbReference type="Pfam" id="PF25109">
    <property type="entry name" value="HAD_PNKP"/>
    <property type="match status" value="1"/>
</dbReference>
<dbReference type="OrthoDB" id="7592866at2"/>
<evidence type="ECO:0000313" key="2">
    <source>
        <dbReference type="EMBL" id="SBV27891.1"/>
    </source>
</evidence>
<dbReference type="InterPro" id="IPR023214">
    <property type="entry name" value="HAD_sf"/>
</dbReference>
<dbReference type="STRING" id="307121.GA0070620_3422"/>
<dbReference type="Gene3D" id="3.40.50.1000">
    <property type="entry name" value="HAD superfamily/HAD-like"/>
    <property type="match status" value="1"/>
</dbReference>
<dbReference type="Gene3D" id="3.40.50.300">
    <property type="entry name" value="P-loop containing nucleotide triphosphate hydrolases"/>
    <property type="match status" value="1"/>
</dbReference>
<keyword evidence="3" id="KW-1185">Reference proteome</keyword>
<proteinExistence type="predicted"/>
<feature type="domain" description="Polynucleotide kinase PNKP phosphatase" evidence="1">
    <location>
        <begin position="179"/>
        <end position="313"/>
    </location>
</feature>
<name>A0A1C3N5P1_9ACTN</name>
<dbReference type="AlphaFoldDB" id="A0A1C3N5P1"/>
<dbReference type="GO" id="GO:0016301">
    <property type="term" value="F:kinase activity"/>
    <property type="evidence" value="ECO:0007669"/>
    <property type="project" value="UniProtKB-KW"/>
</dbReference>
<dbReference type="InterPro" id="IPR036412">
    <property type="entry name" value="HAD-like_sf"/>
</dbReference>
<reference evidence="3" key="1">
    <citation type="submission" date="2016-06" db="EMBL/GenBank/DDBJ databases">
        <authorList>
            <person name="Varghese N."/>
        </authorList>
    </citation>
    <scope>NUCLEOTIDE SEQUENCE [LARGE SCALE GENOMIC DNA]</scope>
    <source>
        <strain evidence="3">DSM 45344</strain>
    </source>
</reference>
<dbReference type="Pfam" id="PF13671">
    <property type="entry name" value="AAA_33"/>
    <property type="match status" value="1"/>
</dbReference>
<dbReference type="RefSeq" id="WP_091592073.1">
    <property type="nucleotide sequence ID" value="NZ_JBHRWG010000004.1"/>
</dbReference>
<dbReference type="PATRIC" id="fig|307121.4.peg.3492"/>
<dbReference type="Proteomes" id="UP000199393">
    <property type="component" value="Chromosome I"/>
</dbReference>
<sequence>MTALAKKARLIATRGLPGSGKTTKAEEWVAVDPVRRARVNRDDLRKMVHNGVYIKQGRESAGTEKAIIAARDASIAALLRLGIDVINDDTNLPTRTIRDLRRLAVLAGADFEVWDLTDVPLVACIARDREREKPVGDDVIRDMERRFLRGRPYPLPVPDEAPDSPDDVVPYEPPAGKRRAVIVDIDGTVALMVARSPFDESRVHEDRPNAPVIAAVRAMFLTGHDIVFCSGRTDGCREATEKWLMENVGLPYAALHMRAAGDTRKDAVVKRELFDKHIRHEYRVAGVFDDRQQVVDMWRSLGLTVFQVAPGDF</sequence>
<evidence type="ECO:0000259" key="1">
    <source>
        <dbReference type="Pfam" id="PF25109"/>
    </source>
</evidence>
<dbReference type="InterPro" id="IPR056782">
    <property type="entry name" value="HAD_PNKP"/>
</dbReference>
<dbReference type="InterPro" id="IPR027417">
    <property type="entry name" value="P-loop_NTPase"/>
</dbReference>